<evidence type="ECO:0000313" key="9">
    <source>
        <dbReference type="EMBL" id="QHS94522.1"/>
    </source>
</evidence>
<dbReference type="GO" id="GO:0016971">
    <property type="term" value="F:flavin-dependent sulfhydryl oxidase activity"/>
    <property type="evidence" value="ECO:0007669"/>
    <property type="project" value="InterPro"/>
</dbReference>
<dbReference type="InterPro" id="IPR017905">
    <property type="entry name" value="ERV/ALR_sulphydryl_oxidase"/>
</dbReference>
<keyword evidence="4" id="KW-0274">FAD</keyword>
<dbReference type="Pfam" id="PF04777">
    <property type="entry name" value="Evr1_Alr"/>
    <property type="match status" value="1"/>
</dbReference>
<dbReference type="InterPro" id="IPR039799">
    <property type="entry name" value="ALR/ERV"/>
</dbReference>
<feature type="transmembrane region" description="Helical" evidence="7">
    <location>
        <begin position="12"/>
        <end position="28"/>
    </location>
</feature>
<dbReference type="PANTHER" id="PTHR12645:SF0">
    <property type="entry name" value="FAD-LINKED SULFHYDRYL OXIDASE ALR"/>
    <property type="match status" value="1"/>
</dbReference>
<evidence type="ECO:0000259" key="8">
    <source>
        <dbReference type="PROSITE" id="PS51324"/>
    </source>
</evidence>
<keyword evidence="6" id="KW-1015">Disulfide bond</keyword>
<feature type="transmembrane region" description="Helical" evidence="7">
    <location>
        <begin position="119"/>
        <end position="140"/>
    </location>
</feature>
<evidence type="ECO:0000256" key="2">
    <source>
        <dbReference type="ARBA" id="ARBA00012512"/>
    </source>
</evidence>
<dbReference type="InterPro" id="IPR036774">
    <property type="entry name" value="ERV/ALR_sulphydryl_oxid_sf"/>
</dbReference>
<protein>
    <recommendedName>
        <fullName evidence="2">thiol oxidase</fullName>
        <ecNumber evidence="2">1.8.3.2</ecNumber>
    </recommendedName>
</protein>
<comment type="cofactor">
    <cofactor evidence="1">
        <name>FAD</name>
        <dbReference type="ChEBI" id="CHEBI:57692"/>
    </cofactor>
</comment>
<name>A0A6C0BRA5_9ZZZZ</name>
<feature type="domain" description="ERV/ALR sulfhydryl oxidase" evidence="8">
    <location>
        <begin position="1"/>
        <end position="103"/>
    </location>
</feature>
<sequence length="141" mass="16819">MDYDPDVWGPHYWFVLFTIAVTYPVIATEKDKKHYYNFIQDFPMFLPGEPYSNKFAEMINKYPVTPYLDSRESMIQWVHFIHNRFNVLLGKKAITLEDALYEYNLNYRKPASYYSDIRVNYNVIVTFIIIAVCIASIKLYT</sequence>
<dbReference type="PROSITE" id="PS51324">
    <property type="entry name" value="ERV_ALR"/>
    <property type="match status" value="1"/>
</dbReference>
<keyword evidence="7" id="KW-0472">Membrane</keyword>
<reference evidence="9" key="1">
    <citation type="journal article" date="2020" name="Nature">
        <title>Giant virus diversity and host interactions through global metagenomics.</title>
        <authorList>
            <person name="Schulz F."/>
            <person name="Roux S."/>
            <person name="Paez-Espino D."/>
            <person name="Jungbluth S."/>
            <person name="Walsh D.A."/>
            <person name="Denef V.J."/>
            <person name="McMahon K.D."/>
            <person name="Konstantinidis K.T."/>
            <person name="Eloe-Fadrosh E.A."/>
            <person name="Kyrpides N.C."/>
            <person name="Woyke T."/>
        </authorList>
    </citation>
    <scope>NUCLEOTIDE SEQUENCE</scope>
    <source>
        <strain evidence="9">GVMAG-M-3300018416-45</strain>
    </source>
</reference>
<evidence type="ECO:0000256" key="5">
    <source>
        <dbReference type="ARBA" id="ARBA00023002"/>
    </source>
</evidence>
<proteinExistence type="predicted"/>
<keyword evidence="5" id="KW-0560">Oxidoreductase</keyword>
<dbReference type="SUPFAM" id="SSF69000">
    <property type="entry name" value="FAD-dependent thiol oxidase"/>
    <property type="match status" value="1"/>
</dbReference>
<keyword evidence="3" id="KW-0285">Flavoprotein</keyword>
<dbReference type="EMBL" id="MN739226">
    <property type="protein sequence ID" value="QHS94522.1"/>
    <property type="molecule type" value="Genomic_DNA"/>
</dbReference>
<keyword evidence="7" id="KW-0812">Transmembrane</keyword>
<dbReference type="GO" id="GO:0050660">
    <property type="term" value="F:flavin adenine dinucleotide binding"/>
    <property type="evidence" value="ECO:0007669"/>
    <property type="project" value="TreeGrafter"/>
</dbReference>
<evidence type="ECO:0000256" key="7">
    <source>
        <dbReference type="SAM" id="Phobius"/>
    </source>
</evidence>
<evidence type="ECO:0000256" key="6">
    <source>
        <dbReference type="ARBA" id="ARBA00023157"/>
    </source>
</evidence>
<dbReference type="EC" id="1.8.3.2" evidence="2"/>
<dbReference type="PANTHER" id="PTHR12645">
    <property type="entry name" value="ALR/ERV"/>
    <property type="match status" value="1"/>
</dbReference>
<evidence type="ECO:0000256" key="3">
    <source>
        <dbReference type="ARBA" id="ARBA00022630"/>
    </source>
</evidence>
<evidence type="ECO:0000256" key="4">
    <source>
        <dbReference type="ARBA" id="ARBA00022827"/>
    </source>
</evidence>
<organism evidence="9">
    <name type="scientific">viral metagenome</name>
    <dbReference type="NCBI Taxonomy" id="1070528"/>
    <lineage>
        <taxon>unclassified sequences</taxon>
        <taxon>metagenomes</taxon>
        <taxon>organismal metagenomes</taxon>
    </lineage>
</organism>
<dbReference type="Gene3D" id="1.20.120.310">
    <property type="entry name" value="ERV/ALR sulfhydryl oxidase domain"/>
    <property type="match status" value="1"/>
</dbReference>
<dbReference type="GO" id="GO:0005739">
    <property type="term" value="C:mitochondrion"/>
    <property type="evidence" value="ECO:0007669"/>
    <property type="project" value="TreeGrafter"/>
</dbReference>
<accession>A0A6C0BRA5</accession>
<evidence type="ECO:0000256" key="1">
    <source>
        <dbReference type="ARBA" id="ARBA00001974"/>
    </source>
</evidence>
<keyword evidence="7" id="KW-1133">Transmembrane helix</keyword>
<dbReference type="AlphaFoldDB" id="A0A6C0BRA5"/>